<dbReference type="GO" id="GO:0004123">
    <property type="term" value="F:cystathionine gamma-lyase activity"/>
    <property type="evidence" value="ECO:0007669"/>
    <property type="project" value="TreeGrafter"/>
</dbReference>
<dbReference type="EMBL" id="BMAO01030385">
    <property type="protein sequence ID" value="GFQ67671.1"/>
    <property type="molecule type" value="Genomic_DNA"/>
</dbReference>
<keyword evidence="5 8" id="KW-0663">Pyridoxal phosphate</keyword>
<dbReference type="EC" id="4.4.1.1" evidence="4"/>
<dbReference type="PANTHER" id="PTHR11808">
    <property type="entry name" value="TRANS-SULFURATION ENZYME FAMILY MEMBER"/>
    <property type="match status" value="1"/>
</dbReference>
<dbReference type="GO" id="GO:0019346">
    <property type="term" value="P:transsulfuration"/>
    <property type="evidence" value="ECO:0007669"/>
    <property type="project" value="InterPro"/>
</dbReference>
<gene>
    <name evidence="9" type="primary">cysA</name>
    <name evidence="9" type="ORF">TNCT_91401</name>
</gene>
<comment type="similarity">
    <text evidence="3 8">Belongs to the trans-sulfuration enzymes family.</text>
</comment>
<evidence type="ECO:0000256" key="3">
    <source>
        <dbReference type="ARBA" id="ARBA00009077"/>
    </source>
</evidence>
<sequence length="69" mass="7970">MAAMTSISMLIEDGDHVVTFDSVYHGTRTYLNIREKLGKVETTFADLRDPSELEKLMKPNTKMVWIEHK</sequence>
<evidence type="ECO:0000256" key="2">
    <source>
        <dbReference type="ARBA" id="ARBA00005038"/>
    </source>
</evidence>
<proteinExistence type="inferred from homology"/>
<evidence type="ECO:0000256" key="1">
    <source>
        <dbReference type="ARBA" id="ARBA00001933"/>
    </source>
</evidence>
<dbReference type="InterPro" id="IPR015421">
    <property type="entry name" value="PyrdxlP-dep_Trfase_major"/>
</dbReference>
<accession>A0A8X6KA99</accession>
<dbReference type="GO" id="GO:0030170">
    <property type="term" value="F:pyridoxal phosphate binding"/>
    <property type="evidence" value="ECO:0007669"/>
    <property type="project" value="InterPro"/>
</dbReference>
<dbReference type="GO" id="GO:0019343">
    <property type="term" value="P:cysteine biosynthetic process via cystathionine"/>
    <property type="evidence" value="ECO:0007669"/>
    <property type="project" value="TreeGrafter"/>
</dbReference>
<evidence type="ECO:0000313" key="10">
    <source>
        <dbReference type="Proteomes" id="UP000887116"/>
    </source>
</evidence>
<protein>
    <recommendedName>
        <fullName evidence="4">cystathionine gamma-lyase</fullName>
        <ecNumber evidence="4">4.4.1.1</ecNumber>
    </recommendedName>
    <alternativeName>
        <fullName evidence="7">Gamma-cystathionase</fullName>
    </alternativeName>
</protein>
<dbReference type="InterPro" id="IPR000277">
    <property type="entry name" value="Cys/Met-Metab_PyrdxlP-dep_enz"/>
</dbReference>
<name>A0A8X6KA99_TRICU</name>
<dbReference type="Gene3D" id="3.40.640.10">
    <property type="entry name" value="Type I PLP-dependent aspartate aminotransferase-like (Major domain)"/>
    <property type="match status" value="1"/>
</dbReference>
<dbReference type="PANTHER" id="PTHR11808:SF15">
    <property type="entry name" value="CYSTATHIONINE GAMMA-LYASE"/>
    <property type="match status" value="1"/>
</dbReference>
<evidence type="ECO:0000256" key="5">
    <source>
        <dbReference type="ARBA" id="ARBA00022898"/>
    </source>
</evidence>
<keyword evidence="10" id="KW-1185">Reference proteome</keyword>
<evidence type="ECO:0000256" key="4">
    <source>
        <dbReference type="ARBA" id="ARBA00012085"/>
    </source>
</evidence>
<dbReference type="SUPFAM" id="SSF53383">
    <property type="entry name" value="PLP-dependent transferases"/>
    <property type="match status" value="1"/>
</dbReference>
<dbReference type="GO" id="GO:0005737">
    <property type="term" value="C:cytoplasm"/>
    <property type="evidence" value="ECO:0007669"/>
    <property type="project" value="TreeGrafter"/>
</dbReference>
<organism evidence="9 10">
    <name type="scientific">Trichonephila clavata</name>
    <name type="common">Joro spider</name>
    <name type="synonym">Nephila clavata</name>
    <dbReference type="NCBI Taxonomy" id="2740835"/>
    <lineage>
        <taxon>Eukaryota</taxon>
        <taxon>Metazoa</taxon>
        <taxon>Ecdysozoa</taxon>
        <taxon>Arthropoda</taxon>
        <taxon>Chelicerata</taxon>
        <taxon>Arachnida</taxon>
        <taxon>Araneae</taxon>
        <taxon>Araneomorphae</taxon>
        <taxon>Entelegynae</taxon>
        <taxon>Araneoidea</taxon>
        <taxon>Nephilidae</taxon>
        <taxon>Trichonephila</taxon>
    </lineage>
</organism>
<keyword evidence="6" id="KW-0198">Cysteine biosynthesis</keyword>
<dbReference type="Proteomes" id="UP000887116">
    <property type="component" value="Unassembled WGS sequence"/>
</dbReference>
<dbReference type="InterPro" id="IPR015424">
    <property type="entry name" value="PyrdxlP-dep_Trfase"/>
</dbReference>
<evidence type="ECO:0000256" key="7">
    <source>
        <dbReference type="ARBA" id="ARBA00029853"/>
    </source>
</evidence>
<comment type="caution">
    <text evidence="9">The sequence shown here is derived from an EMBL/GenBank/DDBJ whole genome shotgun (WGS) entry which is preliminary data.</text>
</comment>
<evidence type="ECO:0000256" key="6">
    <source>
        <dbReference type="ARBA" id="ARBA00023192"/>
    </source>
</evidence>
<evidence type="ECO:0000313" key="9">
    <source>
        <dbReference type="EMBL" id="GFQ67671.1"/>
    </source>
</evidence>
<comment type="cofactor">
    <cofactor evidence="1 8">
        <name>pyridoxal 5'-phosphate</name>
        <dbReference type="ChEBI" id="CHEBI:597326"/>
    </cofactor>
</comment>
<dbReference type="AlphaFoldDB" id="A0A8X6KA99"/>
<dbReference type="OrthoDB" id="3512640at2759"/>
<reference evidence="9" key="1">
    <citation type="submission" date="2020-07" db="EMBL/GenBank/DDBJ databases">
        <title>Multicomponent nature underlies the extraordinary mechanical properties of spider dragline silk.</title>
        <authorList>
            <person name="Kono N."/>
            <person name="Nakamura H."/>
            <person name="Mori M."/>
            <person name="Yoshida Y."/>
            <person name="Ohtoshi R."/>
            <person name="Malay A.D."/>
            <person name="Moran D.A.P."/>
            <person name="Tomita M."/>
            <person name="Numata K."/>
            <person name="Arakawa K."/>
        </authorList>
    </citation>
    <scope>NUCLEOTIDE SEQUENCE</scope>
</reference>
<keyword evidence="6" id="KW-0028">Amino-acid biosynthesis</keyword>
<comment type="pathway">
    <text evidence="2">Amino-acid biosynthesis; L-cysteine biosynthesis; L-cysteine from L-homocysteine and L-serine: step 2/2.</text>
</comment>
<dbReference type="Pfam" id="PF01053">
    <property type="entry name" value="Cys_Met_Meta_PP"/>
    <property type="match status" value="1"/>
</dbReference>
<evidence type="ECO:0000256" key="8">
    <source>
        <dbReference type="RuleBase" id="RU362118"/>
    </source>
</evidence>